<dbReference type="InterPro" id="IPR050736">
    <property type="entry name" value="Sensor_HK_Regulatory"/>
</dbReference>
<comment type="caution">
    <text evidence="10">The sequence shown here is derived from an EMBL/GenBank/DDBJ whole genome shotgun (WGS) entry which is preliminary data.</text>
</comment>
<accession>A0A7W9ZJH2</accession>
<organism evidence="10 11">
    <name type="scientific">Novispirillum itersonii</name>
    <name type="common">Aquaspirillum itersonii</name>
    <dbReference type="NCBI Taxonomy" id="189"/>
    <lineage>
        <taxon>Bacteria</taxon>
        <taxon>Pseudomonadati</taxon>
        <taxon>Pseudomonadota</taxon>
        <taxon>Alphaproteobacteria</taxon>
        <taxon>Rhodospirillales</taxon>
        <taxon>Novispirillaceae</taxon>
        <taxon>Novispirillum</taxon>
    </lineage>
</organism>
<evidence type="ECO:0000256" key="4">
    <source>
        <dbReference type="ARBA" id="ARBA00022679"/>
    </source>
</evidence>
<dbReference type="Pfam" id="PF00512">
    <property type="entry name" value="HisKA"/>
    <property type="match status" value="1"/>
</dbReference>
<feature type="transmembrane region" description="Helical" evidence="8">
    <location>
        <begin position="157"/>
        <end position="177"/>
    </location>
</feature>
<evidence type="ECO:0000256" key="2">
    <source>
        <dbReference type="ARBA" id="ARBA00012438"/>
    </source>
</evidence>
<dbReference type="SMART" id="SM00388">
    <property type="entry name" value="HisKA"/>
    <property type="match status" value="1"/>
</dbReference>
<evidence type="ECO:0000313" key="10">
    <source>
        <dbReference type="EMBL" id="MBB6212098.1"/>
    </source>
</evidence>
<dbReference type="PRINTS" id="PR00344">
    <property type="entry name" value="BCTRLSENSOR"/>
</dbReference>
<feature type="coiled-coil region" evidence="7">
    <location>
        <begin position="197"/>
        <end position="237"/>
    </location>
</feature>
<dbReference type="SUPFAM" id="SSF55874">
    <property type="entry name" value="ATPase domain of HSP90 chaperone/DNA topoisomerase II/histidine kinase"/>
    <property type="match status" value="1"/>
</dbReference>
<feature type="domain" description="Histidine kinase" evidence="9">
    <location>
        <begin position="241"/>
        <end position="459"/>
    </location>
</feature>
<dbReference type="RefSeq" id="WP_184265450.1">
    <property type="nucleotide sequence ID" value="NZ_JACIIX010000016.1"/>
</dbReference>
<comment type="catalytic activity">
    <reaction evidence="1">
        <text>ATP + protein L-histidine = ADP + protein N-phospho-L-histidine.</text>
        <dbReference type="EC" id="2.7.13.3"/>
    </reaction>
</comment>
<dbReference type="Gene3D" id="3.30.565.10">
    <property type="entry name" value="Histidine kinase-like ATPase, C-terminal domain"/>
    <property type="match status" value="1"/>
</dbReference>
<dbReference type="Pfam" id="PF02518">
    <property type="entry name" value="HATPase_c"/>
    <property type="match status" value="1"/>
</dbReference>
<keyword evidence="3" id="KW-0597">Phosphoprotein</keyword>
<dbReference type="GO" id="GO:0000155">
    <property type="term" value="F:phosphorelay sensor kinase activity"/>
    <property type="evidence" value="ECO:0007669"/>
    <property type="project" value="InterPro"/>
</dbReference>
<evidence type="ECO:0000313" key="11">
    <source>
        <dbReference type="Proteomes" id="UP000544872"/>
    </source>
</evidence>
<gene>
    <name evidence="10" type="ORF">FHS48_003545</name>
</gene>
<evidence type="ECO:0000256" key="5">
    <source>
        <dbReference type="ARBA" id="ARBA00022777"/>
    </source>
</evidence>
<sequence>MISQHVERERIRILMESNGFGILIALANLALLLGFLLRDSSPSALPLWGLALMVVLLARLGLFGLFRVQPQRFSPGVWEWIQTVATLVSGVLWGGILFVLPADIRPENILMILVIIIGTAAGAAFSAHASRQVAATQVTSLLLMMLAGMSQPFLRSYLLPVGVFTTPFCLFLLFYTFRFNTLMKQRLTLQERNAVLLDDLTAEQARLQDEIAERRRNEEALREAHEASLRAAEAKDRFLSSVSHELRTPLNAVIGFMDLVVDIWPDPLTPRQARALDSVRQSGRHLHGLVTEILDYSSCLQGDMPVECQSVALQDVIPDCLTALQPQAQRTDIALPDPDVLIPGRVMADPRRLRQIMLNLLGNAVKYNRDSGLVLLRVSGVDGLTRIEVEDTGVGIPPALRDQLFEAFNRMGREASAIEGSGLGLALSRRLAELMGGSLEYAPAEGGGSIFTLTLPSAP</sequence>
<dbReference type="InterPro" id="IPR003661">
    <property type="entry name" value="HisK_dim/P_dom"/>
</dbReference>
<keyword evidence="8" id="KW-0812">Transmembrane</keyword>
<keyword evidence="7" id="KW-0175">Coiled coil</keyword>
<protein>
    <recommendedName>
        <fullName evidence="2">histidine kinase</fullName>
        <ecNumber evidence="2">2.7.13.3</ecNumber>
    </recommendedName>
</protein>
<evidence type="ECO:0000256" key="3">
    <source>
        <dbReference type="ARBA" id="ARBA00022553"/>
    </source>
</evidence>
<feature type="transmembrane region" description="Helical" evidence="8">
    <location>
        <begin position="20"/>
        <end position="38"/>
    </location>
</feature>
<dbReference type="InterPro" id="IPR004358">
    <property type="entry name" value="Sig_transdc_His_kin-like_C"/>
</dbReference>
<evidence type="ECO:0000256" key="6">
    <source>
        <dbReference type="ARBA" id="ARBA00023012"/>
    </source>
</evidence>
<dbReference type="AlphaFoldDB" id="A0A7W9ZJH2"/>
<feature type="transmembrane region" description="Helical" evidence="8">
    <location>
        <begin position="108"/>
        <end position="126"/>
    </location>
</feature>
<evidence type="ECO:0000256" key="8">
    <source>
        <dbReference type="SAM" id="Phobius"/>
    </source>
</evidence>
<dbReference type="PANTHER" id="PTHR43711:SF26">
    <property type="entry name" value="SENSOR HISTIDINE KINASE RCSC"/>
    <property type="match status" value="1"/>
</dbReference>
<dbReference type="InterPro" id="IPR005467">
    <property type="entry name" value="His_kinase_dom"/>
</dbReference>
<keyword evidence="8" id="KW-1133">Transmembrane helix</keyword>
<evidence type="ECO:0000256" key="7">
    <source>
        <dbReference type="SAM" id="Coils"/>
    </source>
</evidence>
<evidence type="ECO:0000259" key="9">
    <source>
        <dbReference type="PROSITE" id="PS50109"/>
    </source>
</evidence>
<evidence type="ECO:0000256" key="1">
    <source>
        <dbReference type="ARBA" id="ARBA00000085"/>
    </source>
</evidence>
<dbReference type="SUPFAM" id="SSF47384">
    <property type="entry name" value="Homodimeric domain of signal transducing histidine kinase"/>
    <property type="match status" value="1"/>
</dbReference>
<keyword evidence="8" id="KW-0472">Membrane</keyword>
<dbReference type="Gene3D" id="1.10.287.130">
    <property type="match status" value="1"/>
</dbReference>
<keyword evidence="11" id="KW-1185">Reference proteome</keyword>
<dbReference type="SMART" id="SM00387">
    <property type="entry name" value="HATPase_c"/>
    <property type="match status" value="1"/>
</dbReference>
<feature type="transmembrane region" description="Helical" evidence="8">
    <location>
        <begin position="80"/>
        <end position="102"/>
    </location>
</feature>
<dbReference type="EC" id="2.7.13.3" evidence="2"/>
<dbReference type="CDD" id="cd00082">
    <property type="entry name" value="HisKA"/>
    <property type="match status" value="1"/>
</dbReference>
<keyword evidence="4" id="KW-0808">Transferase</keyword>
<keyword evidence="6" id="KW-0902">Two-component regulatory system</keyword>
<feature type="transmembrane region" description="Helical" evidence="8">
    <location>
        <begin position="44"/>
        <end position="68"/>
    </location>
</feature>
<dbReference type="PROSITE" id="PS50109">
    <property type="entry name" value="HIS_KIN"/>
    <property type="match status" value="1"/>
</dbReference>
<dbReference type="EMBL" id="JACIIX010000016">
    <property type="protein sequence ID" value="MBB6212098.1"/>
    <property type="molecule type" value="Genomic_DNA"/>
</dbReference>
<dbReference type="Proteomes" id="UP000544872">
    <property type="component" value="Unassembled WGS sequence"/>
</dbReference>
<dbReference type="InterPro" id="IPR036097">
    <property type="entry name" value="HisK_dim/P_sf"/>
</dbReference>
<dbReference type="InterPro" id="IPR036890">
    <property type="entry name" value="HATPase_C_sf"/>
</dbReference>
<proteinExistence type="predicted"/>
<dbReference type="InterPro" id="IPR003594">
    <property type="entry name" value="HATPase_dom"/>
</dbReference>
<dbReference type="PANTHER" id="PTHR43711">
    <property type="entry name" value="TWO-COMPONENT HISTIDINE KINASE"/>
    <property type="match status" value="1"/>
</dbReference>
<keyword evidence="5 10" id="KW-0418">Kinase</keyword>
<reference evidence="10 11" key="1">
    <citation type="submission" date="2020-08" db="EMBL/GenBank/DDBJ databases">
        <title>Genomic Encyclopedia of Type Strains, Phase IV (KMG-IV): sequencing the most valuable type-strain genomes for metagenomic binning, comparative biology and taxonomic classification.</title>
        <authorList>
            <person name="Goeker M."/>
        </authorList>
    </citation>
    <scope>NUCLEOTIDE SEQUENCE [LARGE SCALE GENOMIC DNA]</scope>
    <source>
        <strain evidence="10 11">DSM 11590</strain>
    </source>
</reference>
<name>A0A7W9ZJH2_NOVIT</name>